<gene>
    <name evidence="1" type="ORF">QQF64_033866</name>
</gene>
<keyword evidence="2" id="KW-1185">Reference proteome</keyword>
<dbReference type="PANTHER" id="PTHR31594">
    <property type="entry name" value="AIG1-TYPE G DOMAIN-CONTAINING PROTEIN"/>
    <property type="match status" value="1"/>
</dbReference>
<dbReference type="InterPro" id="IPR052090">
    <property type="entry name" value="Cytolytic_pore-forming_toxin"/>
</dbReference>
<reference evidence="1 2" key="1">
    <citation type="submission" date="2023-09" db="EMBL/GenBank/DDBJ databases">
        <authorList>
            <person name="Wang M."/>
        </authorList>
    </citation>
    <scope>NUCLEOTIDE SEQUENCE [LARGE SCALE GENOMIC DNA]</scope>
    <source>
        <strain evidence="1">GT-2023</strain>
        <tissue evidence="1">Liver</tissue>
    </source>
</reference>
<organism evidence="1 2">
    <name type="scientific">Cirrhinus molitorella</name>
    <name type="common">mud carp</name>
    <dbReference type="NCBI Taxonomy" id="172907"/>
    <lineage>
        <taxon>Eukaryota</taxon>
        <taxon>Metazoa</taxon>
        <taxon>Chordata</taxon>
        <taxon>Craniata</taxon>
        <taxon>Vertebrata</taxon>
        <taxon>Euteleostomi</taxon>
        <taxon>Actinopterygii</taxon>
        <taxon>Neopterygii</taxon>
        <taxon>Teleostei</taxon>
        <taxon>Ostariophysi</taxon>
        <taxon>Cypriniformes</taxon>
        <taxon>Cyprinidae</taxon>
        <taxon>Labeoninae</taxon>
        <taxon>Labeonini</taxon>
        <taxon>Cirrhinus</taxon>
    </lineage>
</organism>
<sequence>MLKFSSSDSLSSKASLLDVSAALKASFLGGLVEVGGSAKYLRNTKSSNQQSRATIHYSEPQDSSKLTMTQLGKITYLRCLTRKLQLMWSRLCCTELRPSWCLIAHLQKVKTSRRLRGN</sequence>
<evidence type="ECO:0000313" key="1">
    <source>
        <dbReference type="EMBL" id="KAL1268503.1"/>
    </source>
</evidence>
<evidence type="ECO:0000313" key="2">
    <source>
        <dbReference type="Proteomes" id="UP001558613"/>
    </source>
</evidence>
<name>A0ABR3MV35_9TELE</name>
<dbReference type="PANTHER" id="PTHR31594:SF11">
    <property type="entry name" value="NEOVERRUCOTOXIN SUBUNIT ALPHA-LIKE ISOFORM X1-RELATED"/>
    <property type="match status" value="1"/>
</dbReference>
<comment type="caution">
    <text evidence="1">The sequence shown here is derived from an EMBL/GenBank/DDBJ whole genome shotgun (WGS) entry which is preliminary data.</text>
</comment>
<protein>
    <submittedName>
        <fullName evidence="1">Uncharacterized protein</fullName>
    </submittedName>
</protein>
<accession>A0ABR3MV35</accession>
<proteinExistence type="predicted"/>
<dbReference type="EMBL" id="JAYMGO010000009">
    <property type="protein sequence ID" value="KAL1268503.1"/>
    <property type="molecule type" value="Genomic_DNA"/>
</dbReference>
<dbReference type="Proteomes" id="UP001558613">
    <property type="component" value="Unassembled WGS sequence"/>
</dbReference>